<dbReference type="Proteomes" id="UP001200034">
    <property type="component" value="Unassembled WGS sequence"/>
</dbReference>
<comment type="caution">
    <text evidence="2">The sequence shown here is derived from an EMBL/GenBank/DDBJ whole genome shotgun (WGS) entry which is preliminary data.</text>
</comment>
<evidence type="ECO:0008006" key="4">
    <source>
        <dbReference type="Google" id="ProtNLM"/>
    </source>
</evidence>
<keyword evidence="3" id="KW-1185">Reference proteome</keyword>
<protein>
    <recommendedName>
        <fullName evidence="4">Prohormone-3</fullName>
    </recommendedName>
</protein>
<feature type="chain" id="PRO_5042242140" description="Prohormone-3" evidence="1">
    <location>
        <begin position="22"/>
        <end position="286"/>
    </location>
</feature>
<name>A0AAD4JXG9_9MUSC</name>
<organism evidence="2 3">
    <name type="scientific">Drosophila rubida</name>
    <dbReference type="NCBI Taxonomy" id="30044"/>
    <lineage>
        <taxon>Eukaryota</taxon>
        <taxon>Metazoa</taxon>
        <taxon>Ecdysozoa</taxon>
        <taxon>Arthropoda</taxon>
        <taxon>Hexapoda</taxon>
        <taxon>Insecta</taxon>
        <taxon>Pterygota</taxon>
        <taxon>Neoptera</taxon>
        <taxon>Endopterygota</taxon>
        <taxon>Diptera</taxon>
        <taxon>Brachycera</taxon>
        <taxon>Muscomorpha</taxon>
        <taxon>Ephydroidea</taxon>
        <taxon>Drosophilidae</taxon>
        <taxon>Drosophila</taxon>
    </lineage>
</organism>
<gene>
    <name evidence="2" type="ORF">KR093_000641</name>
</gene>
<keyword evidence="1" id="KW-0732">Signal</keyword>
<evidence type="ECO:0000313" key="3">
    <source>
        <dbReference type="Proteomes" id="UP001200034"/>
    </source>
</evidence>
<dbReference type="AlphaFoldDB" id="A0AAD4JXG9"/>
<evidence type="ECO:0000313" key="2">
    <source>
        <dbReference type="EMBL" id="KAH8369699.1"/>
    </source>
</evidence>
<evidence type="ECO:0000256" key="1">
    <source>
        <dbReference type="SAM" id="SignalP"/>
    </source>
</evidence>
<feature type="signal peptide" evidence="1">
    <location>
        <begin position="1"/>
        <end position="21"/>
    </location>
</feature>
<dbReference type="EMBL" id="JAJJHW010002585">
    <property type="protein sequence ID" value="KAH8369699.1"/>
    <property type="molecule type" value="Genomic_DNA"/>
</dbReference>
<sequence length="286" mass="31183">MRSIPLRVALALLLLLVLGLATQLDASAANTANNAGWPHSSLFGRNSRNLRHRGNAPAAAGDLVADVVGGIGAFDVNNAGYNNNEYGQLFVPYAIESQSQSQSQPQQQQQVQQLQQQPPQQAALAAPLRQQQTEVYGIVEPLIEDTPCANRACILNDDCCPTGVCVNTYGEGKCVYVFGRQRDLCQRHADCAPGSACMLAPQEGIWRCETDAPLLQQMFNVRPKQPLGGECTSSSDCQVINGMCCQQQRLHHRAGTKLSCGYFRDAFDCVNVAQEHVASIFQHRRN</sequence>
<accession>A0AAD4JXG9</accession>
<reference evidence="2" key="1">
    <citation type="journal article" date="2021" name="Mol. Ecol. Resour.">
        <title>Phylogenomic analyses of the genus Drosophila reveals genomic signals of climate adaptation.</title>
        <authorList>
            <person name="Li F."/>
            <person name="Rane R.V."/>
            <person name="Luria V."/>
            <person name="Xiong Z."/>
            <person name="Chen J."/>
            <person name="Li Z."/>
            <person name="Catullo R.A."/>
            <person name="Griffin P.C."/>
            <person name="Schiffer M."/>
            <person name="Pearce S."/>
            <person name="Lee S.F."/>
            <person name="McElroy K."/>
            <person name="Stocker A."/>
            <person name="Shirriffs J."/>
            <person name="Cockerell F."/>
            <person name="Coppin C."/>
            <person name="Sgro C.M."/>
            <person name="Karger A."/>
            <person name="Cain J.W."/>
            <person name="Weber J.A."/>
            <person name="Santpere G."/>
            <person name="Kirschner M.W."/>
            <person name="Hoffmann A.A."/>
            <person name="Oakeshott J.G."/>
            <person name="Zhang G."/>
        </authorList>
    </citation>
    <scope>NUCLEOTIDE SEQUENCE</scope>
    <source>
        <strain evidence="2">BGI-SZ-2011g</strain>
    </source>
</reference>
<proteinExistence type="predicted"/>